<dbReference type="InterPro" id="IPR004843">
    <property type="entry name" value="Calcineurin-like_PHP"/>
</dbReference>
<feature type="domain" description="Calcineurin-like phosphoesterase" evidence="1">
    <location>
        <begin position="13"/>
        <end position="215"/>
    </location>
</feature>
<gene>
    <name evidence="2" type="ORF">BDW59DRAFT_63732</name>
</gene>
<name>A0ABR4J3P8_9EURO</name>
<dbReference type="InterPro" id="IPR029052">
    <property type="entry name" value="Metallo-depent_PP-like"/>
</dbReference>
<sequence>MESPTSSPNIRTRFLILSDTHGREIHPEYSKHHADVVMHCGGLTTESKIEEFKTAIRDLRSLDAPLKLVIAGNHDFTMDIPIFQGKVIEANLDLQLVKKEYGDYGEVRELFDQARESGIILLDEGIHSFTLQNGALLKVYASPYTPSLGNWGFQYHPKTGHDFRFGQDIDIVITHGPPKGIMDSSCSGGRAGCPHLFKAIARARPRMHCFGHIHEGWGTKLVQWRERVSEDPTHFMDIDHGKSTVIGRLSDMDPGTRVLETSHCTEDQNPLKAGPQTLFVNAAIEGTDDFPAHPLWKIDLELSRAT</sequence>
<organism evidence="2 3">
    <name type="scientific">Aspergillus cavernicola</name>
    <dbReference type="NCBI Taxonomy" id="176166"/>
    <lineage>
        <taxon>Eukaryota</taxon>
        <taxon>Fungi</taxon>
        <taxon>Dikarya</taxon>
        <taxon>Ascomycota</taxon>
        <taxon>Pezizomycotina</taxon>
        <taxon>Eurotiomycetes</taxon>
        <taxon>Eurotiomycetidae</taxon>
        <taxon>Eurotiales</taxon>
        <taxon>Aspergillaceae</taxon>
        <taxon>Aspergillus</taxon>
        <taxon>Aspergillus subgen. Nidulantes</taxon>
    </lineage>
</organism>
<dbReference type="SUPFAM" id="SSF56300">
    <property type="entry name" value="Metallo-dependent phosphatases"/>
    <property type="match status" value="1"/>
</dbReference>
<proteinExistence type="predicted"/>
<evidence type="ECO:0000259" key="1">
    <source>
        <dbReference type="Pfam" id="PF00149"/>
    </source>
</evidence>
<comment type="caution">
    <text evidence="2">The sequence shown here is derived from an EMBL/GenBank/DDBJ whole genome shotgun (WGS) entry which is preliminary data.</text>
</comment>
<protein>
    <submittedName>
        <fullName evidence="2">Metallo-dependent phosphatase-like protein</fullName>
    </submittedName>
</protein>
<accession>A0ABR4J3P8</accession>
<dbReference type="Proteomes" id="UP001610335">
    <property type="component" value="Unassembled WGS sequence"/>
</dbReference>
<reference evidence="2 3" key="1">
    <citation type="submission" date="2024-07" db="EMBL/GenBank/DDBJ databases">
        <title>Section-level genome sequencing and comparative genomics of Aspergillus sections Usti and Cavernicolus.</title>
        <authorList>
            <consortium name="Lawrence Berkeley National Laboratory"/>
            <person name="Nybo J.L."/>
            <person name="Vesth T.C."/>
            <person name="Theobald S."/>
            <person name="Frisvad J.C."/>
            <person name="Larsen T.O."/>
            <person name="Kjaerboelling I."/>
            <person name="Rothschild-Mancinelli K."/>
            <person name="Lyhne E.K."/>
            <person name="Kogle M.E."/>
            <person name="Barry K."/>
            <person name="Clum A."/>
            <person name="Na H."/>
            <person name="Ledsgaard L."/>
            <person name="Lin J."/>
            <person name="Lipzen A."/>
            <person name="Kuo A."/>
            <person name="Riley R."/>
            <person name="Mondo S."/>
            <person name="LaButti K."/>
            <person name="Haridas S."/>
            <person name="Pangalinan J."/>
            <person name="Salamov A.A."/>
            <person name="Simmons B.A."/>
            <person name="Magnuson J.K."/>
            <person name="Chen J."/>
            <person name="Drula E."/>
            <person name="Henrissat B."/>
            <person name="Wiebenga A."/>
            <person name="Lubbers R.J."/>
            <person name="Gomes A.C."/>
            <person name="Makela M.R."/>
            <person name="Stajich J."/>
            <person name="Grigoriev I.V."/>
            <person name="Mortensen U.H."/>
            <person name="De vries R.P."/>
            <person name="Baker S.E."/>
            <person name="Andersen M.R."/>
        </authorList>
    </citation>
    <scope>NUCLEOTIDE SEQUENCE [LARGE SCALE GENOMIC DNA]</scope>
    <source>
        <strain evidence="2 3">CBS 600.67</strain>
    </source>
</reference>
<dbReference type="InterPro" id="IPR051693">
    <property type="entry name" value="UPF0046_metallophosphoest"/>
</dbReference>
<evidence type="ECO:0000313" key="3">
    <source>
        <dbReference type="Proteomes" id="UP001610335"/>
    </source>
</evidence>
<dbReference type="CDD" id="cd07379">
    <property type="entry name" value="MPP_239FB"/>
    <property type="match status" value="1"/>
</dbReference>
<evidence type="ECO:0000313" key="2">
    <source>
        <dbReference type="EMBL" id="KAL2833683.1"/>
    </source>
</evidence>
<keyword evidence="3" id="KW-1185">Reference proteome</keyword>
<dbReference type="EMBL" id="JBFXLS010000003">
    <property type="protein sequence ID" value="KAL2833683.1"/>
    <property type="molecule type" value="Genomic_DNA"/>
</dbReference>
<dbReference type="PANTHER" id="PTHR12905">
    <property type="entry name" value="METALLOPHOSPHOESTERASE"/>
    <property type="match status" value="1"/>
</dbReference>
<dbReference type="Gene3D" id="3.60.21.10">
    <property type="match status" value="1"/>
</dbReference>
<dbReference type="PANTHER" id="PTHR12905:SF0">
    <property type="entry name" value="CALCINEURIN-LIKE PHOSPHOESTERASE DOMAIN-CONTAINING PROTEIN"/>
    <property type="match status" value="1"/>
</dbReference>
<dbReference type="Pfam" id="PF00149">
    <property type="entry name" value="Metallophos"/>
    <property type="match status" value="1"/>
</dbReference>